<comment type="caution">
    <text evidence="3">The sequence shown here is derived from an EMBL/GenBank/DDBJ whole genome shotgun (WGS) entry which is preliminary data.</text>
</comment>
<dbReference type="InterPro" id="IPR023393">
    <property type="entry name" value="START-like_dom_sf"/>
</dbReference>
<name>A0A2M9BBA5_9MICO</name>
<dbReference type="Gene3D" id="3.30.530.20">
    <property type="match status" value="1"/>
</dbReference>
<dbReference type="InterPro" id="IPR013538">
    <property type="entry name" value="ASHA1/2-like_C"/>
</dbReference>
<evidence type="ECO:0000313" key="4">
    <source>
        <dbReference type="Proteomes" id="UP000230161"/>
    </source>
</evidence>
<dbReference type="RefSeq" id="WP_100346117.1">
    <property type="nucleotide sequence ID" value="NZ_PGFB01000007.1"/>
</dbReference>
<dbReference type="CDD" id="cd07814">
    <property type="entry name" value="SRPBCC_CalC_Aha1-like"/>
    <property type="match status" value="1"/>
</dbReference>
<dbReference type="AlphaFoldDB" id="A0A2M9BBA5"/>
<dbReference type="SUPFAM" id="SSF55961">
    <property type="entry name" value="Bet v1-like"/>
    <property type="match status" value="1"/>
</dbReference>
<protein>
    <submittedName>
        <fullName evidence="3">Uncharacterized protein YndB with AHSA1/START domain</fullName>
    </submittedName>
</protein>
<keyword evidence="4" id="KW-1185">Reference proteome</keyword>
<accession>A0A2M9BBA5</accession>
<gene>
    <name evidence="3" type="ORF">CLV54_3362</name>
</gene>
<evidence type="ECO:0000256" key="1">
    <source>
        <dbReference type="ARBA" id="ARBA00006817"/>
    </source>
</evidence>
<sequence>MIDASTGFTLARTFDASSEEIWEAWLTPDSAAQWWHPRGMSTPRETVRIDARVGGRYTYTMVDDVTGDRFVAAGVYREVSPFERLVFTWGYPDGDPDDSPVVTITLERLDGGTRMIFDLRGVAGRKGDRSFYDGWQQALDSLGEHLR</sequence>
<dbReference type="Pfam" id="PF08327">
    <property type="entry name" value="AHSA1"/>
    <property type="match status" value="1"/>
</dbReference>
<proteinExistence type="inferred from homology"/>
<evidence type="ECO:0000259" key="2">
    <source>
        <dbReference type="Pfam" id="PF08327"/>
    </source>
</evidence>
<organism evidence="3 4">
    <name type="scientific">Compostimonas suwonensis</name>
    <dbReference type="NCBI Taxonomy" id="1048394"/>
    <lineage>
        <taxon>Bacteria</taxon>
        <taxon>Bacillati</taxon>
        <taxon>Actinomycetota</taxon>
        <taxon>Actinomycetes</taxon>
        <taxon>Micrococcales</taxon>
        <taxon>Microbacteriaceae</taxon>
        <taxon>Compostimonas</taxon>
    </lineage>
</organism>
<reference evidence="3 4" key="1">
    <citation type="submission" date="2017-11" db="EMBL/GenBank/DDBJ databases">
        <title>Genomic Encyclopedia of Archaeal and Bacterial Type Strains, Phase II (KMG-II): From Individual Species to Whole Genera.</title>
        <authorList>
            <person name="Goeker M."/>
        </authorList>
    </citation>
    <scope>NUCLEOTIDE SEQUENCE [LARGE SCALE GENOMIC DNA]</scope>
    <source>
        <strain evidence="3 4">DSM 25625</strain>
    </source>
</reference>
<dbReference type="EMBL" id="PGFB01000007">
    <property type="protein sequence ID" value="PJJ55225.1"/>
    <property type="molecule type" value="Genomic_DNA"/>
</dbReference>
<evidence type="ECO:0000313" key="3">
    <source>
        <dbReference type="EMBL" id="PJJ55225.1"/>
    </source>
</evidence>
<comment type="similarity">
    <text evidence="1">Belongs to the AHA1 family.</text>
</comment>
<dbReference type="Proteomes" id="UP000230161">
    <property type="component" value="Unassembled WGS sequence"/>
</dbReference>
<dbReference type="OrthoDB" id="3365660at2"/>
<feature type="domain" description="Activator of Hsp90 ATPase homologue 1/2-like C-terminal" evidence="2">
    <location>
        <begin position="15"/>
        <end position="146"/>
    </location>
</feature>